<name>A0A9N9FY91_9GLOM</name>
<proteinExistence type="predicted"/>
<comment type="caution">
    <text evidence="2">The sequence shown here is derived from an EMBL/GenBank/DDBJ whole genome shotgun (WGS) entry which is preliminary data.</text>
</comment>
<dbReference type="AlphaFoldDB" id="A0A9N9FY91"/>
<feature type="region of interest" description="Disordered" evidence="1">
    <location>
        <begin position="190"/>
        <end position="235"/>
    </location>
</feature>
<dbReference type="EMBL" id="CAJVPS010002440">
    <property type="protein sequence ID" value="CAG8568643.1"/>
    <property type="molecule type" value="Genomic_DNA"/>
</dbReference>
<gene>
    <name evidence="2" type="ORF">ALEPTO_LOCUS6708</name>
</gene>
<feature type="compositionally biased region" description="Low complexity" evidence="1">
    <location>
        <begin position="204"/>
        <end position="217"/>
    </location>
</feature>
<keyword evidence="3" id="KW-1185">Reference proteome</keyword>
<protein>
    <submittedName>
        <fullName evidence="2">4153_t:CDS:1</fullName>
    </submittedName>
</protein>
<dbReference type="OrthoDB" id="10570230at2759"/>
<organism evidence="2 3">
    <name type="scientific">Ambispora leptoticha</name>
    <dbReference type="NCBI Taxonomy" id="144679"/>
    <lineage>
        <taxon>Eukaryota</taxon>
        <taxon>Fungi</taxon>
        <taxon>Fungi incertae sedis</taxon>
        <taxon>Mucoromycota</taxon>
        <taxon>Glomeromycotina</taxon>
        <taxon>Glomeromycetes</taxon>
        <taxon>Archaeosporales</taxon>
        <taxon>Ambisporaceae</taxon>
        <taxon>Ambispora</taxon>
    </lineage>
</organism>
<evidence type="ECO:0000313" key="2">
    <source>
        <dbReference type="EMBL" id="CAG8568643.1"/>
    </source>
</evidence>
<evidence type="ECO:0000313" key="3">
    <source>
        <dbReference type="Proteomes" id="UP000789508"/>
    </source>
</evidence>
<accession>A0A9N9FY91</accession>
<evidence type="ECO:0000256" key="1">
    <source>
        <dbReference type="SAM" id="MobiDB-lite"/>
    </source>
</evidence>
<reference evidence="2" key="1">
    <citation type="submission" date="2021-06" db="EMBL/GenBank/DDBJ databases">
        <authorList>
            <person name="Kallberg Y."/>
            <person name="Tangrot J."/>
            <person name="Rosling A."/>
        </authorList>
    </citation>
    <scope>NUCLEOTIDE SEQUENCE</scope>
    <source>
        <strain evidence="2">FL130A</strain>
    </source>
</reference>
<dbReference type="Proteomes" id="UP000789508">
    <property type="component" value="Unassembled WGS sequence"/>
</dbReference>
<sequence>MVIHRNRNIGSGGSSTVGAISYDNEAIKNAFRSRAEAGHSFDEDVQKLVGTFNKVAEMSGAIASLKDCSSSEEFLSHKNALLAKCNQAINEMSLTTIENEDYTASFLSPYITAFTSDLRRQMDEINGLNYEELVRLEALQLEENKIKGEIEDAYRKYNETDDPDEQEEILIATNVYDYTQSINQLISMMEGKTDPNTPIPPNTTPNSNGSGSNQTPTDPTTPSGGNKPKKSSQTP</sequence>